<dbReference type="PANTHER" id="PTHR35043">
    <property type="entry name" value="TRANSCRIPTION FACTOR DOMAIN-CONTAINING PROTEIN"/>
    <property type="match status" value="1"/>
</dbReference>
<evidence type="ECO:0000256" key="1">
    <source>
        <dbReference type="SAM" id="Phobius"/>
    </source>
</evidence>
<dbReference type="OrthoDB" id="9451547at2759"/>
<gene>
    <name evidence="2" type="ORF">EPUS_05202</name>
</gene>
<evidence type="ECO:0000313" key="2">
    <source>
        <dbReference type="EMBL" id="ERF70383.1"/>
    </source>
</evidence>
<feature type="transmembrane region" description="Helical" evidence="1">
    <location>
        <begin position="284"/>
        <end position="310"/>
    </location>
</feature>
<feature type="transmembrane region" description="Helical" evidence="1">
    <location>
        <begin position="141"/>
        <end position="164"/>
    </location>
</feature>
<reference evidence="3" key="1">
    <citation type="journal article" date="2014" name="BMC Genomics">
        <title>Genome characteristics reveal the impact of lichenization on lichen-forming fungus Endocarpon pusillum Hedwig (Verrucariales, Ascomycota).</title>
        <authorList>
            <person name="Wang Y.-Y."/>
            <person name="Liu B."/>
            <person name="Zhang X.-Y."/>
            <person name="Zhou Q.-M."/>
            <person name="Zhang T."/>
            <person name="Li H."/>
            <person name="Yu Y.-F."/>
            <person name="Zhang X.-L."/>
            <person name="Hao X.-Y."/>
            <person name="Wang M."/>
            <person name="Wang L."/>
            <person name="Wei J.-C."/>
        </authorList>
    </citation>
    <scope>NUCLEOTIDE SEQUENCE [LARGE SCALE GENOMIC DNA]</scope>
    <source>
        <strain evidence="3">Z07020 / HMAS-L-300199</strain>
    </source>
</reference>
<sequence length="418" mass="47517">MVVNVPNPRSTNSQILMRKLYLVALCVIAPEIIFQAVLGQWLSSHRSVKLFCEAGHPDWNMRHGFYADMGGFHLQCPDWKSFPVDAKQLHYLVVHKYVEYPQLQDSHIQDKNKVDGMLRLITFIQALWFIANVIGRASQGLAITVLELSTSAFVIFSVATAICWMRKPADVQQPDYIITDKKITEILLEAGEPAAGVYYNTPLDFVSRREWWWTILWAHGLNYLRKLHIAAPPRKRPIGRFENTVFPCIGTLPYLLFVVLSLDYLGVFVAGWNFRFATRRESVLWRAATLTALSSALGVAIFVASCFHWHSVLRRKLRSRSTSFEEAGKEQPSITSGPAAIRKGRSRISTIAAYLKNNSVLKDPALDAPVEAILVTWFLGFFYISARAYIIVADFWALRSLPRSAYQDVSWSAIWPHI</sequence>
<dbReference type="OMA" id="YFRLERW"/>
<dbReference type="RefSeq" id="XP_007803950.1">
    <property type="nucleotide sequence ID" value="XM_007805759.1"/>
</dbReference>
<keyword evidence="1" id="KW-0472">Membrane</keyword>
<dbReference type="AlphaFoldDB" id="U1GE69"/>
<feature type="transmembrane region" description="Helical" evidence="1">
    <location>
        <begin position="20"/>
        <end position="42"/>
    </location>
</feature>
<dbReference type="eggNOG" id="ENOG502SI2K">
    <property type="taxonomic scope" value="Eukaryota"/>
</dbReference>
<feature type="transmembrane region" description="Helical" evidence="1">
    <location>
        <begin position="116"/>
        <end position="135"/>
    </location>
</feature>
<dbReference type="PANTHER" id="PTHR35043:SF8">
    <property type="entry name" value="DUF4220 DOMAIN-CONTAINING PROTEIN"/>
    <property type="match status" value="1"/>
</dbReference>
<dbReference type="GeneID" id="19240155"/>
<dbReference type="EMBL" id="KE721319">
    <property type="protein sequence ID" value="ERF70383.1"/>
    <property type="molecule type" value="Genomic_DNA"/>
</dbReference>
<feature type="transmembrane region" description="Helical" evidence="1">
    <location>
        <begin position="244"/>
        <end position="272"/>
    </location>
</feature>
<keyword evidence="3" id="KW-1185">Reference proteome</keyword>
<protein>
    <submittedName>
        <fullName evidence="2">Uncharacterized protein</fullName>
    </submittedName>
</protein>
<keyword evidence="1" id="KW-1133">Transmembrane helix</keyword>
<name>U1GE69_ENDPU</name>
<accession>U1GE69</accession>
<dbReference type="Proteomes" id="UP000019373">
    <property type="component" value="Unassembled WGS sequence"/>
</dbReference>
<proteinExistence type="predicted"/>
<organism evidence="2 3">
    <name type="scientific">Endocarpon pusillum (strain Z07020 / HMAS-L-300199)</name>
    <name type="common">Lichen-forming fungus</name>
    <dbReference type="NCBI Taxonomy" id="1263415"/>
    <lineage>
        <taxon>Eukaryota</taxon>
        <taxon>Fungi</taxon>
        <taxon>Dikarya</taxon>
        <taxon>Ascomycota</taxon>
        <taxon>Pezizomycotina</taxon>
        <taxon>Eurotiomycetes</taxon>
        <taxon>Chaetothyriomycetidae</taxon>
        <taxon>Verrucariales</taxon>
        <taxon>Verrucariaceae</taxon>
        <taxon>Endocarpon</taxon>
    </lineage>
</organism>
<dbReference type="HOGENOM" id="CLU_022883_1_0_1"/>
<feature type="transmembrane region" description="Helical" evidence="1">
    <location>
        <begin position="372"/>
        <end position="392"/>
    </location>
</feature>
<evidence type="ECO:0000313" key="3">
    <source>
        <dbReference type="Proteomes" id="UP000019373"/>
    </source>
</evidence>
<keyword evidence="1" id="KW-0812">Transmembrane</keyword>